<evidence type="ECO:0000256" key="7">
    <source>
        <dbReference type="PIRSR" id="PIRSR600823-3"/>
    </source>
</evidence>
<evidence type="ECO:0000256" key="1">
    <source>
        <dbReference type="ARBA" id="ARBA00000189"/>
    </source>
</evidence>
<dbReference type="Proteomes" id="UP000077202">
    <property type="component" value="Unassembled WGS sequence"/>
</dbReference>
<evidence type="ECO:0000313" key="11">
    <source>
        <dbReference type="Proteomes" id="UP000077202"/>
    </source>
</evidence>
<reference evidence="10" key="1">
    <citation type="submission" date="2016-03" db="EMBL/GenBank/DDBJ databases">
        <title>Mechanisms controlling the formation of the plant cell surface in tip-growing cells are functionally conserved among land plants.</title>
        <authorList>
            <person name="Honkanen S."/>
            <person name="Jones V.A."/>
            <person name="Morieri G."/>
            <person name="Champion C."/>
            <person name="Hetherington A.J."/>
            <person name="Kelly S."/>
            <person name="Saint-Marcoux D."/>
            <person name="Proust H."/>
            <person name="Prescott H."/>
            <person name="Dolan L."/>
        </authorList>
    </citation>
    <scope>NUCLEOTIDE SEQUENCE [LARGE SCALE GENOMIC DNA]</scope>
    <source>
        <tissue evidence="10">Whole gametophyte</tissue>
    </source>
</reference>
<feature type="binding site" evidence="7">
    <location>
        <position position="22"/>
    </location>
    <ligand>
        <name>Ca(2+)</name>
        <dbReference type="ChEBI" id="CHEBI:29108"/>
        <label>1</label>
    </ligand>
</feature>
<comment type="cofactor">
    <cofactor evidence="2">
        <name>heme b</name>
        <dbReference type="ChEBI" id="CHEBI:60344"/>
    </cofactor>
</comment>
<accession>A0A176WAQ6</accession>
<keyword evidence="6" id="KW-0408">Iron</keyword>
<feature type="binding site" evidence="7">
    <location>
        <position position="6"/>
    </location>
    <ligand>
        <name>Ca(2+)</name>
        <dbReference type="ChEBI" id="CHEBI:29108"/>
        <label>1</label>
    </ligand>
</feature>
<keyword evidence="3" id="KW-0575">Peroxidase</keyword>
<keyword evidence="11" id="KW-1185">Reference proteome</keyword>
<name>A0A176WAQ6_MARPO</name>
<dbReference type="GO" id="GO:0020037">
    <property type="term" value="F:heme binding"/>
    <property type="evidence" value="ECO:0007669"/>
    <property type="project" value="InterPro"/>
</dbReference>
<gene>
    <name evidence="10" type="ORF">AXG93_2956s1090</name>
</gene>
<keyword evidence="4" id="KW-0349">Heme</keyword>
<feature type="binding site" evidence="7">
    <location>
        <position position="10"/>
    </location>
    <ligand>
        <name>Ca(2+)</name>
        <dbReference type="ChEBI" id="CHEBI:29108"/>
        <label>1</label>
    </ligand>
</feature>
<protein>
    <recommendedName>
        <fullName evidence="9">Plant heme peroxidase family profile domain-containing protein</fullName>
    </recommendedName>
</protein>
<keyword evidence="3" id="KW-0560">Oxidoreductase</keyword>
<dbReference type="InterPro" id="IPR000823">
    <property type="entry name" value="Peroxidase_pln"/>
</dbReference>
<feature type="binding site" evidence="7">
    <location>
        <position position="8"/>
    </location>
    <ligand>
        <name>Ca(2+)</name>
        <dbReference type="ChEBI" id="CHEBI:29108"/>
        <label>1</label>
    </ligand>
</feature>
<evidence type="ECO:0000256" key="4">
    <source>
        <dbReference type="ARBA" id="ARBA00022617"/>
    </source>
</evidence>
<keyword evidence="7" id="KW-0106">Calcium</keyword>
<proteinExistence type="inferred from homology"/>
<feature type="domain" description="Plant heme peroxidase family profile" evidence="9">
    <location>
        <begin position="5"/>
        <end position="194"/>
    </location>
</feature>
<dbReference type="InterPro" id="IPR002016">
    <property type="entry name" value="Haem_peroxidase"/>
</dbReference>
<keyword evidence="5 7" id="KW-0479">Metal-binding</keyword>
<comment type="similarity">
    <text evidence="8">Belongs to the peroxidase family.</text>
</comment>
<sequence>MITSRGCDRSVLLNSTASNQAEREAYVNFGLRGVAEIDEIKAALEYACPGVVSSADILIKAARDATVKKRSGEGDDEDSGFSGYGGFSYGGGKANASDDDDEVRSFSRLQLAPRSERFSSWASVMVVVKPMPRMMMMKSAASPDYNSRREAKRFSSWASPGSLAPTRGIHVSFFSSALEVLGQSIMLASSGGRTSPYDSHGVDGRGHML</sequence>
<dbReference type="PANTHER" id="PTHR31235">
    <property type="entry name" value="PEROXIDASE 25-RELATED"/>
    <property type="match status" value="1"/>
</dbReference>
<evidence type="ECO:0000256" key="3">
    <source>
        <dbReference type="ARBA" id="ARBA00022559"/>
    </source>
</evidence>
<evidence type="ECO:0000259" key="9">
    <source>
        <dbReference type="PROSITE" id="PS50873"/>
    </source>
</evidence>
<dbReference type="GO" id="GO:0006979">
    <property type="term" value="P:response to oxidative stress"/>
    <property type="evidence" value="ECO:0007669"/>
    <property type="project" value="InterPro"/>
</dbReference>
<evidence type="ECO:0000256" key="5">
    <source>
        <dbReference type="ARBA" id="ARBA00022723"/>
    </source>
</evidence>
<evidence type="ECO:0000313" key="10">
    <source>
        <dbReference type="EMBL" id="OAE30258.1"/>
    </source>
</evidence>
<dbReference type="SUPFAM" id="SSF48113">
    <property type="entry name" value="Heme-dependent peroxidases"/>
    <property type="match status" value="1"/>
</dbReference>
<dbReference type="Gene3D" id="1.10.520.10">
    <property type="match status" value="1"/>
</dbReference>
<dbReference type="PROSITE" id="PS50873">
    <property type="entry name" value="PEROXIDASE_4"/>
    <property type="match status" value="1"/>
</dbReference>
<dbReference type="AlphaFoldDB" id="A0A176WAQ6"/>
<comment type="catalytic activity">
    <reaction evidence="1">
        <text>2 a phenolic donor + H2O2 = 2 a phenolic radical donor + 2 H2O</text>
        <dbReference type="Rhea" id="RHEA:56136"/>
        <dbReference type="ChEBI" id="CHEBI:15377"/>
        <dbReference type="ChEBI" id="CHEBI:16240"/>
        <dbReference type="ChEBI" id="CHEBI:139520"/>
        <dbReference type="ChEBI" id="CHEBI:139521"/>
        <dbReference type="EC" id="1.11.1.7"/>
    </reaction>
</comment>
<dbReference type="EMBL" id="LVLJ01001345">
    <property type="protein sequence ID" value="OAE30258.1"/>
    <property type="molecule type" value="Genomic_DNA"/>
</dbReference>
<dbReference type="GO" id="GO:0140825">
    <property type="term" value="F:lactoperoxidase activity"/>
    <property type="evidence" value="ECO:0007669"/>
    <property type="project" value="UniProtKB-EC"/>
</dbReference>
<evidence type="ECO:0000256" key="6">
    <source>
        <dbReference type="ARBA" id="ARBA00023004"/>
    </source>
</evidence>
<comment type="cofactor">
    <cofactor evidence="7">
        <name>Ca(2+)</name>
        <dbReference type="ChEBI" id="CHEBI:29108"/>
    </cofactor>
    <text evidence="7">Binds 2 calcium ions per subunit.</text>
</comment>
<dbReference type="Pfam" id="PF00141">
    <property type="entry name" value="peroxidase"/>
    <property type="match status" value="1"/>
</dbReference>
<evidence type="ECO:0000256" key="8">
    <source>
        <dbReference type="RuleBase" id="RU004241"/>
    </source>
</evidence>
<dbReference type="InterPro" id="IPR010255">
    <property type="entry name" value="Haem_peroxidase_sf"/>
</dbReference>
<comment type="caution">
    <text evidence="10">The sequence shown here is derived from an EMBL/GenBank/DDBJ whole genome shotgun (WGS) entry which is preliminary data.</text>
</comment>
<evidence type="ECO:0000256" key="2">
    <source>
        <dbReference type="ARBA" id="ARBA00001970"/>
    </source>
</evidence>
<organism evidence="10 11">
    <name type="scientific">Marchantia polymorpha subsp. ruderalis</name>
    <dbReference type="NCBI Taxonomy" id="1480154"/>
    <lineage>
        <taxon>Eukaryota</taxon>
        <taxon>Viridiplantae</taxon>
        <taxon>Streptophyta</taxon>
        <taxon>Embryophyta</taxon>
        <taxon>Marchantiophyta</taxon>
        <taxon>Marchantiopsida</taxon>
        <taxon>Marchantiidae</taxon>
        <taxon>Marchantiales</taxon>
        <taxon>Marchantiaceae</taxon>
        <taxon>Marchantia</taxon>
    </lineage>
</organism>
<dbReference type="GO" id="GO:0046872">
    <property type="term" value="F:metal ion binding"/>
    <property type="evidence" value="ECO:0007669"/>
    <property type="project" value="UniProtKB-KW"/>
</dbReference>